<dbReference type="Gene3D" id="1.20.1280.50">
    <property type="match status" value="1"/>
</dbReference>
<feature type="compositionally biased region" description="Polar residues" evidence="1">
    <location>
        <begin position="1"/>
        <end position="23"/>
    </location>
</feature>
<evidence type="ECO:0000259" key="2">
    <source>
        <dbReference type="PROSITE" id="PS50181"/>
    </source>
</evidence>
<proteinExistence type="predicted"/>
<keyword evidence="4" id="KW-1185">Reference proteome</keyword>
<dbReference type="Proteomes" id="UP000077266">
    <property type="component" value="Unassembled WGS sequence"/>
</dbReference>
<gene>
    <name evidence="3" type="ORF">EXIGLDRAFT_832407</name>
</gene>
<accession>A0A165LPJ0</accession>
<name>A0A165LPJ0_EXIGL</name>
<dbReference type="SUPFAM" id="SSF81383">
    <property type="entry name" value="F-box domain"/>
    <property type="match status" value="1"/>
</dbReference>
<feature type="region of interest" description="Disordered" evidence="1">
    <location>
        <begin position="1"/>
        <end position="33"/>
    </location>
</feature>
<reference evidence="3 4" key="1">
    <citation type="journal article" date="2016" name="Mol. Biol. Evol.">
        <title>Comparative Genomics of Early-Diverging Mushroom-Forming Fungi Provides Insights into the Origins of Lignocellulose Decay Capabilities.</title>
        <authorList>
            <person name="Nagy L.G."/>
            <person name="Riley R."/>
            <person name="Tritt A."/>
            <person name="Adam C."/>
            <person name="Daum C."/>
            <person name="Floudas D."/>
            <person name="Sun H."/>
            <person name="Yadav J.S."/>
            <person name="Pangilinan J."/>
            <person name="Larsson K.H."/>
            <person name="Matsuura K."/>
            <person name="Barry K."/>
            <person name="Labutti K."/>
            <person name="Kuo R."/>
            <person name="Ohm R.A."/>
            <person name="Bhattacharya S.S."/>
            <person name="Shirouzu T."/>
            <person name="Yoshinaga Y."/>
            <person name="Martin F.M."/>
            <person name="Grigoriev I.V."/>
            <person name="Hibbett D.S."/>
        </authorList>
    </citation>
    <scope>NUCLEOTIDE SEQUENCE [LARGE SCALE GENOMIC DNA]</scope>
    <source>
        <strain evidence="3 4">HHB12029</strain>
    </source>
</reference>
<sequence>MRSSMIPSDGSSESTTRISLNSKASRRRPQHVLPSSALTPELASSLQHVVRNITARAISSSPGLDFVRLRDEILAASYEAVVSCARDHNASLPINNLPAELLQRVAAFLPFHDRCSAVLVCSHWRAVLLSAPTIWKRIVLDMTYVAPERWSPTLLSLAQRSRQLPLSLELRYIPPDRVLDLSEYIAPMEAILFRVECLSLHAEGIGEGRWNAILCSPAPLLTTLRLVDAWVRPTFAPQETNLPHDLFSSHAPLLNYVLLDGLTLPEDGAAALATTSSLVQRRVYSMSGPDVHKLFRICPRLRSLTLLPTVYLPFAGTLQALRHTLEALHLGACYESSTLYSSATFASIPQRCLIFRGYDQIGERELSALLEREVAHSLRVEWGTVLSWADDEAQLAISLNGKLVAVDVYMSMLHYAAVSLRSCPAWTGMLVTLAVPSDIWYMCSPWSMPALRELDILVRTEHADLESSHSHSGDDRLTLRIMRIEAETSSSCSVTAQSILEFLYDTVAIESLEQLVLRGVEILDDGAKAELHGLATVTYEGVPLRAEVHEDPWYWIFDEDEALSV</sequence>
<protein>
    <recommendedName>
        <fullName evidence="2">F-box domain-containing protein</fullName>
    </recommendedName>
</protein>
<dbReference type="Pfam" id="PF12937">
    <property type="entry name" value="F-box-like"/>
    <property type="match status" value="1"/>
</dbReference>
<dbReference type="PROSITE" id="PS50181">
    <property type="entry name" value="FBOX"/>
    <property type="match status" value="1"/>
</dbReference>
<evidence type="ECO:0000313" key="4">
    <source>
        <dbReference type="Proteomes" id="UP000077266"/>
    </source>
</evidence>
<dbReference type="InParanoid" id="A0A165LPJ0"/>
<evidence type="ECO:0000313" key="3">
    <source>
        <dbReference type="EMBL" id="KZV98141.1"/>
    </source>
</evidence>
<evidence type="ECO:0000256" key="1">
    <source>
        <dbReference type="SAM" id="MobiDB-lite"/>
    </source>
</evidence>
<organism evidence="3 4">
    <name type="scientific">Exidia glandulosa HHB12029</name>
    <dbReference type="NCBI Taxonomy" id="1314781"/>
    <lineage>
        <taxon>Eukaryota</taxon>
        <taxon>Fungi</taxon>
        <taxon>Dikarya</taxon>
        <taxon>Basidiomycota</taxon>
        <taxon>Agaricomycotina</taxon>
        <taxon>Agaricomycetes</taxon>
        <taxon>Auriculariales</taxon>
        <taxon>Exidiaceae</taxon>
        <taxon>Exidia</taxon>
    </lineage>
</organism>
<dbReference type="AlphaFoldDB" id="A0A165LPJ0"/>
<dbReference type="OrthoDB" id="3048040at2759"/>
<dbReference type="SMART" id="SM00256">
    <property type="entry name" value="FBOX"/>
    <property type="match status" value="1"/>
</dbReference>
<dbReference type="InterPro" id="IPR001810">
    <property type="entry name" value="F-box_dom"/>
</dbReference>
<dbReference type="EMBL" id="KV425922">
    <property type="protein sequence ID" value="KZV98141.1"/>
    <property type="molecule type" value="Genomic_DNA"/>
</dbReference>
<dbReference type="InterPro" id="IPR036047">
    <property type="entry name" value="F-box-like_dom_sf"/>
</dbReference>
<feature type="domain" description="F-box" evidence="2">
    <location>
        <begin position="91"/>
        <end position="138"/>
    </location>
</feature>